<sequence length="157" mass="17540">MCHASQSLTMPWMCTDVLEKLNLALMFSISSLLLLAAARLLNMYHGYLAAEGLKPVHISTESVLTFKQIMDGVLSEWSELQSVSKMLGDLRRDDIATTLFFFFSETADPNVDSLAEEIHRVIRNTLDGLVDLNDCSSTNVENPSKFLLGVNPLRDMK</sequence>
<name>A0AA87ZEZ3_FICCA</name>
<evidence type="ECO:0000256" key="1">
    <source>
        <dbReference type="SAM" id="Phobius"/>
    </source>
</evidence>
<organism evidence="2 3">
    <name type="scientific">Ficus carica</name>
    <name type="common">Common fig</name>
    <dbReference type="NCBI Taxonomy" id="3494"/>
    <lineage>
        <taxon>Eukaryota</taxon>
        <taxon>Viridiplantae</taxon>
        <taxon>Streptophyta</taxon>
        <taxon>Embryophyta</taxon>
        <taxon>Tracheophyta</taxon>
        <taxon>Spermatophyta</taxon>
        <taxon>Magnoliopsida</taxon>
        <taxon>eudicotyledons</taxon>
        <taxon>Gunneridae</taxon>
        <taxon>Pentapetalae</taxon>
        <taxon>rosids</taxon>
        <taxon>fabids</taxon>
        <taxon>Rosales</taxon>
        <taxon>Moraceae</taxon>
        <taxon>Ficeae</taxon>
        <taxon>Ficus</taxon>
    </lineage>
</organism>
<accession>A0AA87ZEZ3</accession>
<comment type="caution">
    <text evidence="2">The sequence shown here is derived from an EMBL/GenBank/DDBJ whole genome shotgun (WGS) entry which is preliminary data.</text>
</comment>
<dbReference type="EMBL" id="BTGU01000001">
    <property type="protein sequence ID" value="GMN26311.1"/>
    <property type="molecule type" value="Genomic_DNA"/>
</dbReference>
<keyword evidence="1" id="KW-1133">Transmembrane helix</keyword>
<dbReference type="Proteomes" id="UP001187192">
    <property type="component" value="Unassembled WGS sequence"/>
</dbReference>
<gene>
    <name evidence="2" type="ORF">TIFTF001_001261</name>
</gene>
<keyword evidence="1" id="KW-0812">Transmembrane</keyword>
<dbReference type="AlphaFoldDB" id="A0AA87ZEZ3"/>
<evidence type="ECO:0000313" key="2">
    <source>
        <dbReference type="EMBL" id="GMN26311.1"/>
    </source>
</evidence>
<keyword evidence="1" id="KW-0472">Membrane</keyword>
<protein>
    <submittedName>
        <fullName evidence="2">Uncharacterized protein</fullName>
    </submittedName>
</protein>
<proteinExistence type="predicted"/>
<evidence type="ECO:0000313" key="3">
    <source>
        <dbReference type="Proteomes" id="UP001187192"/>
    </source>
</evidence>
<feature type="transmembrane region" description="Helical" evidence="1">
    <location>
        <begin position="21"/>
        <end position="41"/>
    </location>
</feature>
<keyword evidence="3" id="KW-1185">Reference proteome</keyword>
<reference evidence="2" key="1">
    <citation type="submission" date="2023-07" db="EMBL/GenBank/DDBJ databases">
        <title>draft genome sequence of fig (Ficus carica).</title>
        <authorList>
            <person name="Takahashi T."/>
            <person name="Nishimura K."/>
        </authorList>
    </citation>
    <scope>NUCLEOTIDE SEQUENCE</scope>
</reference>